<feature type="compositionally biased region" description="Pro residues" evidence="8">
    <location>
        <begin position="769"/>
        <end position="781"/>
    </location>
</feature>
<dbReference type="InterPro" id="IPR036575">
    <property type="entry name" value="TFIIS_cen_dom_sf"/>
</dbReference>
<dbReference type="InterPro" id="IPR055499">
    <property type="entry name" value="DUF7071"/>
</dbReference>
<organism evidence="11 12">
    <name type="scientific">Cladosporium halotolerans</name>
    <dbReference type="NCBI Taxonomy" id="1052096"/>
    <lineage>
        <taxon>Eukaryota</taxon>
        <taxon>Fungi</taxon>
        <taxon>Dikarya</taxon>
        <taxon>Ascomycota</taxon>
        <taxon>Pezizomycotina</taxon>
        <taxon>Dothideomycetes</taxon>
        <taxon>Dothideomycetidae</taxon>
        <taxon>Cladosporiales</taxon>
        <taxon>Cladosporiaceae</taxon>
        <taxon>Cladosporium</taxon>
    </lineage>
</organism>
<feature type="region of interest" description="Disordered" evidence="8">
    <location>
        <begin position="1"/>
        <end position="56"/>
    </location>
</feature>
<evidence type="ECO:0000313" key="11">
    <source>
        <dbReference type="EMBL" id="KAL1586584.1"/>
    </source>
</evidence>
<dbReference type="CDD" id="cd21538">
    <property type="entry name" value="SPOC_TFIIS"/>
    <property type="match status" value="1"/>
</dbReference>
<sequence length="845" mass="92483">MADEPRRSGRATKGQHKNASTSPAPTPKPAKGAAGKQSKKAAASQQVKEEEDDEEDVIRCICGNDDENDKRAFVSCDACSVWQHNICMGVPEDEDEVGEHYFCEQCRPEEHEETVAAIKNGDKIWETRNKIYAQEKKMSRSRKSKSGKPGWLKRDLREESAVEEQKPTPTPAPDSKESGNKRKRESEVSTKEGSEAPAEDKPTKGARQDKRRKSGTAKSASEDPDTALVSIEKLPKERQNIAVALSKIIAESITEQVKAGSYRIPDGQTTKSLGDRYASKIEYALQMHHEGPANKNYAAQFRMLHANLKQNKTLILELLSGAMTPDSMATMQSSDMASEKMQQERAAMKAEADRHATIDQKDAGPRYRRTHKGDELIEDESASTSSAPVARPVRHSVSDAEMAGMSPTREGAGSPSQPAQTPLTVDTKKSDSGHGRRTSSQQFDVNSIWAKTAQSPTQQNAPRPMQVPPRRRSSVQHQAADGAKEDADVDRMLAEDDDDNYAPAEPSGADSIVWRGKLVQSSGDSEPTVNARFVAGRDVALTIPWKQMLPDKLNIDGRLQIQKAEEYLCGLQWSSSSDVSVLAFTPYDDAAAFQQFFDYFATRSRYAVVNKDKPSLVKDLYIIPIEPGGKLPDHVEMLEHCTLKRPIEERLLLATFVVARANDTPTPATAQPSHNSEAIQETPQQPTNGHHLPQHMRNSVAGPQGSPLQSSGPQFSPAPGPYGGPNSPLPPNPYQPSPQQPSANTPPTYPHQQQQQYPMPQQQQAPAPQGFPPAPAYPPQPAIHNPLAAQILGDLQFTPSAQQILSADPQIGEEKLNNLKRILLEDEGARTDIAILAAKLGASGR</sequence>
<dbReference type="Pfam" id="PF07500">
    <property type="entry name" value="TFIIS_M"/>
    <property type="match status" value="1"/>
</dbReference>
<dbReference type="InterPro" id="IPR011011">
    <property type="entry name" value="Znf_FYVE_PHD"/>
</dbReference>
<dbReference type="GO" id="GO:0006368">
    <property type="term" value="P:transcription elongation by RNA polymerase II"/>
    <property type="evidence" value="ECO:0007669"/>
    <property type="project" value="TreeGrafter"/>
</dbReference>
<dbReference type="AlphaFoldDB" id="A0AB34KNH1"/>
<name>A0AB34KNH1_9PEZI</name>
<evidence type="ECO:0000313" key="12">
    <source>
        <dbReference type="Proteomes" id="UP000803884"/>
    </source>
</evidence>
<dbReference type="PROSITE" id="PS01359">
    <property type="entry name" value="ZF_PHD_1"/>
    <property type="match status" value="1"/>
</dbReference>
<feature type="compositionally biased region" description="Basic and acidic residues" evidence="8">
    <location>
        <begin position="152"/>
        <end position="166"/>
    </location>
</feature>
<keyword evidence="5 7" id="KW-0863">Zinc-finger</keyword>
<feature type="compositionally biased region" description="Low complexity" evidence="8">
    <location>
        <begin position="750"/>
        <end position="768"/>
    </location>
</feature>
<dbReference type="GO" id="GO:0008270">
    <property type="term" value="F:zinc ion binding"/>
    <property type="evidence" value="ECO:0007669"/>
    <property type="project" value="UniProtKB-KW"/>
</dbReference>
<dbReference type="GO" id="GO:0005634">
    <property type="term" value="C:nucleus"/>
    <property type="evidence" value="ECO:0007669"/>
    <property type="project" value="TreeGrafter"/>
</dbReference>
<proteinExistence type="inferred from homology"/>
<evidence type="ECO:0000256" key="1">
    <source>
        <dbReference type="ARBA" id="ARBA00002311"/>
    </source>
</evidence>
<dbReference type="SUPFAM" id="SSF46942">
    <property type="entry name" value="Elongation factor TFIIS domain 2"/>
    <property type="match status" value="1"/>
</dbReference>
<keyword evidence="12" id="KW-1185">Reference proteome</keyword>
<dbReference type="RefSeq" id="XP_069229689.1">
    <property type="nucleotide sequence ID" value="XM_069373930.1"/>
</dbReference>
<evidence type="ECO:0000256" key="3">
    <source>
        <dbReference type="ARBA" id="ARBA00021616"/>
    </source>
</evidence>
<dbReference type="GeneID" id="96006768"/>
<dbReference type="Gene3D" id="3.30.40.10">
    <property type="entry name" value="Zinc/RING finger domain, C3HC4 (zinc finger)"/>
    <property type="match status" value="1"/>
</dbReference>
<feature type="compositionally biased region" description="Basic and acidic residues" evidence="8">
    <location>
        <begin position="337"/>
        <end position="365"/>
    </location>
</feature>
<evidence type="ECO:0000256" key="2">
    <source>
        <dbReference type="ARBA" id="ARBA00011050"/>
    </source>
</evidence>
<comment type="similarity">
    <text evidence="2">Belongs to the BYE1 family.</text>
</comment>
<dbReference type="PROSITE" id="PS50016">
    <property type="entry name" value="ZF_PHD_2"/>
    <property type="match status" value="1"/>
</dbReference>
<dbReference type="PANTHER" id="PTHR11477:SF11">
    <property type="entry name" value="TRANSCRIPTION FACTOR BYE1"/>
    <property type="match status" value="1"/>
</dbReference>
<comment type="caution">
    <text evidence="11">The sequence shown here is derived from an EMBL/GenBank/DDBJ whole genome shotgun (WGS) entry which is preliminary data.</text>
</comment>
<dbReference type="SMART" id="SM00510">
    <property type="entry name" value="TFS2M"/>
    <property type="match status" value="1"/>
</dbReference>
<feature type="domain" description="PHD-type" evidence="9">
    <location>
        <begin position="57"/>
        <end position="109"/>
    </location>
</feature>
<evidence type="ECO:0000256" key="6">
    <source>
        <dbReference type="ARBA" id="ARBA00022833"/>
    </source>
</evidence>
<feature type="region of interest" description="Disordered" evidence="8">
    <location>
        <begin position="132"/>
        <end position="231"/>
    </location>
</feature>
<evidence type="ECO:0000256" key="8">
    <source>
        <dbReference type="SAM" id="MobiDB-lite"/>
    </source>
</evidence>
<keyword evidence="4" id="KW-0479">Metal-binding</keyword>
<dbReference type="PROSITE" id="PS51321">
    <property type="entry name" value="TFIIS_CENTRAL"/>
    <property type="match status" value="1"/>
</dbReference>
<dbReference type="InterPro" id="IPR003618">
    <property type="entry name" value="TFIIS_cen_dom"/>
</dbReference>
<dbReference type="InterPro" id="IPR012921">
    <property type="entry name" value="SPOC_C"/>
</dbReference>
<dbReference type="GO" id="GO:0001139">
    <property type="term" value="F:RNA polymerase II complex recruiting activity"/>
    <property type="evidence" value="ECO:0007669"/>
    <property type="project" value="TreeGrafter"/>
</dbReference>
<evidence type="ECO:0000259" key="10">
    <source>
        <dbReference type="PROSITE" id="PS51321"/>
    </source>
</evidence>
<evidence type="ECO:0000259" key="9">
    <source>
        <dbReference type="PROSITE" id="PS50016"/>
    </source>
</evidence>
<comment type="function">
    <text evidence="1">Negative regulator of transcription elongation.</text>
</comment>
<dbReference type="GO" id="GO:0031564">
    <property type="term" value="P:transcription antitermination"/>
    <property type="evidence" value="ECO:0007669"/>
    <property type="project" value="TreeGrafter"/>
</dbReference>
<dbReference type="Gene3D" id="1.10.472.30">
    <property type="entry name" value="Transcription elongation factor S-II, central domain"/>
    <property type="match status" value="1"/>
</dbReference>
<feature type="compositionally biased region" description="Polar residues" evidence="8">
    <location>
        <begin position="452"/>
        <end position="461"/>
    </location>
</feature>
<accession>A0AB34KNH1</accession>
<dbReference type="GO" id="GO:0000977">
    <property type="term" value="F:RNA polymerase II transcription regulatory region sequence-specific DNA binding"/>
    <property type="evidence" value="ECO:0007669"/>
    <property type="project" value="TreeGrafter"/>
</dbReference>
<feature type="compositionally biased region" description="Polar residues" evidence="8">
    <location>
        <begin position="664"/>
        <end position="688"/>
    </location>
</feature>
<feature type="compositionally biased region" description="Basic and acidic residues" evidence="8">
    <location>
        <begin position="174"/>
        <end position="208"/>
    </location>
</feature>
<feature type="compositionally biased region" description="Pro residues" evidence="8">
    <location>
        <begin position="716"/>
        <end position="739"/>
    </location>
</feature>
<feature type="domain" description="TFIIS central" evidence="10">
    <location>
        <begin position="245"/>
        <end position="364"/>
    </location>
</feature>
<evidence type="ECO:0000256" key="4">
    <source>
        <dbReference type="ARBA" id="ARBA00022723"/>
    </source>
</evidence>
<dbReference type="EMBL" id="JAAQHG020000014">
    <property type="protein sequence ID" value="KAL1586584.1"/>
    <property type="molecule type" value="Genomic_DNA"/>
</dbReference>
<feature type="compositionally biased region" description="Low complexity" evidence="8">
    <location>
        <begin position="19"/>
        <end position="45"/>
    </location>
</feature>
<evidence type="ECO:0000256" key="5">
    <source>
        <dbReference type="ARBA" id="ARBA00022771"/>
    </source>
</evidence>
<dbReference type="InterPro" id="IPR019786">
    <property type="entry name" value="Zinc_finger_PHD-type_CS"/>
</dbReference>
<dbReference type="InterPro" id="IPR013083">
    <property type="entry name" value="Znf_RING/FYVE/PHD"/>
</dbReference>
<feature type="compositionally biased region" description="Polar residues" evidence="8">
    <location>
        <begin position="327"/>
        <end position="336"/>
    </location>
</feature>
<dbReference type="Pfam" id="PF20826">
    <property type="entry name" value="PHD_5"/>
    <property type="match status" value="1"/>
</dbReference>
<feature type="region of interest" description="Disordered" evidence="8">
    <location>
        <begin position="664"/>
        <end position="784"/>
    </location>
</feature>
<dbReference type="GO" id="GO:0031440">
    <property type="term" value="P:regulation of mRNA 3'-end processing"/>
    <property type="evidence" value="ECO:0007669"/>
    <property type="project" value="TreeGrafter"/>
</dbReference>
<dbReference type="Pfam" id="PF07744">
    <property type="entry name" value="SPOC"/>
    <property type="match status" value="1"/>
</dbReference>
<dbReference type="PANTHER" id="PTHR11477">
    <property type="entry name" value="TRANSCRIPTION FACTOR S-II ZINC FINGER DOMAIN-CONTAINING PROTEIN"/>
    <property type="match status" value="1"/>
</dbReference>
<dbReference type="Proteomes" id="UP000803884">
    <property type="component" value="Unassembled WGS sequence"/>
</dbReference>
<dbReference type="InterPro" id="IPR019787">
    <property type="entry name" value="Znf_PHD-finger"/>
</dbReference>
<keyword evidence="6" id="KW-0862">Zinc</keyword>
<gene>
    <name evidence="11" type="ORF">WHR41_05325</name>
</gene>
<dbReference type="GO" id="GO:0006362">
    <property type="term" value="P:transcription elongation by RNA polymerase I"/>
    <property type="evidence" value="ECO:0007669"/>
    <property type="project" value="TreeGrafter"/>
</dbReference>
<reference evidence="11 12" key="1">
    <citation type="journal article" date="2020" name="Microbiol. Resour. Announc.">
        <title>Draft Genome Sequence of a Cladosporium Species Isolated from the Mesophotic Ascidian Didemnum maculosum.</title>
        <authorList>
            <person name="Gioti A."/>
            <person name="Siaperas R."/>
            <person name="Nikolaivits E."/>
            <person name="Le Goff G."/>
            <person name="Ouazzani J."/>
            <person name="Kotoulas G."/>
            <person name="Topakas E."/>
        </authorList>
    </citation>
    <scope>NUCLEOTIDE SEQUENCE [LARGE SCALE GENOMIC DNA]</scope>
    <source>
        <strain evidence="11 12">TM138-S3</strain>
    </source>
</reference>
<protein>
    <recommendedName>
        <fullName evidence="3">Transcription factor BYE1</fullName>
    </recommendedName>
</protein>
<dbReference type="InterPro" id="IPR001965">
    <property type="entry name" value="Znf_PHD"/>
</dbReference>
<evidence type="ECO:0000256" key="7">
    <source>
        <dbReference type="PROSITE-ProRule" id="PRU00146"/>
    </source>
</evidence>
<feature type="compositionally biased region" description="Polar residues" evidence="8">
    <location>
        <begin position="414"/>
        <end position="424"/>
    </location>
</feature>
<dbReference type="SMART" id="SM00249">
    <property type="entry name" value="PHD"/>
    <property type="match status" value="1"/>
</dbReference>
<dbReference type="SUPFAM" id="SSF57903">
    <property type="entry name" value="FYVE/PHD zinc finger"/>
    <property type="match status" value="1"/>
</dbReference>
<feature type="region of interest" description="Disordered" evidence="8">
    <location>
        <begin position="327"/>
        <end position="488"/>
    </location>
</feature>
<dbReference type="Pfam" id="PF23257">
    <property type="entry name" value="DUF7071"/>
    <property type="match status" value="1"/>
</dbReference>